<feature type="region of interest" description="Disordered" evidence="4">
    <location>
        <begin position="1"/>
        <end position="145"/>
    </location>
</feature>
<keyword evidence="3" id="KW-0234">DNA repair</keyword>
<dbReference type="STRING" id="745531.A0A0C3RW90"/>
<keyword evidence="1" id="KW-0227">DNA damage</keyword>
<dbReference type="Pfam" id="PF03167">
    <property type="entry name" value="UDG"/>
    <property type="match status" value="1"/>
</dbReference>
<dbReference type="GO" id="GO:0008263">
    <property type="term" value="F:pyrimidine-specific mismatch base pair DNA N-glycosylase activity"/>
    <property type="evidence" value="ECO:0007669"/>
    <property type="project" value="TreeGrafter"/>
</dbReference>
<evidence type="ECO:0000313" key="7">
    <source>
        <dbReference type="Proteomes" id="UP000053257"/>
    </source>
</evidence>
<sequence length="234" mass="26281">MPSEASAALPHGLAAGEESTDEVVAKRELTPRAADLRSISTPTQALRRSPRKRTAATMREESDEEEIAQGMRTSRFWPSISSSRKRVRRTVTVKERDSDDETLPTLLDEKALTSPNEMQDDTKGSKRKTRAKRGGSSSPTKVKREYAPPEVYAHLQFLSDHLQDHLDVMFCGINPGCRSAETGHHFAHPTNHFWRALHLAGFTDRQLKPSEDHTLPAAYNIGLVSTPFPCRRRR</sequence>
<dbReference type="GO" id="GO:0006285">
    <property type="term" value="P:base-excision repair, AP site formation"/>
    <property type="evidence" value="ECO:0007669"/>
    <property type="project" value="InterPro"/>
</dbReference>
<gene>
    <name evidence="6" type="ORF">PHLGIDRAFT_128681</name>
</gene>
<dbReference type="PANTHER" id="PTHR12159">
    <property type="entry name" value="G/T AND G/U MISMATCH-SPECIFIC DNA GLYCOSYLASE"/>
    <property type="match status" value="1"/>
</dbReference>
<keyword evidence="7" id="KW-1185">Reference proteome</keyword>
<keyword evidence="2" id="KW-0378">Hydrolase</keyword>
<evidence type="ECO:0000256" key="2">
    <source>
        <dbReference type="ARBA" id="ARBA00022801"/>
    </source>
</evidence>
<dbReference type="HOGENOM" id="CLU_1185395_0_0_1"/>
<dbReference type="InterPro" id="IPR015637">
    <property type="entry name" value="MUG/TDG"/>
</dbReference>
<feature type="domain" description="Uracil-DNA glycosylase-like" evidence="5">
    <location>
        <begin position="161"/>
        <end position="205"/>
    </location>
</feature>
<evidence type="ECO:0000256" key="1">
    <source>
        <dbReference type="ARBA" id="ARBA00022763"/>
    </source>
</evidence>
<evidence type="ECO:0000259" key="5">
    <source>
        <dbReference type="Pfam" id="PF03167"/>
    </source>
</evidence>
<dbReference type="InterPro" id="IPR036895">
    <property type="entry name" value="Uracil-DNA_glycosylase-like_sf"/>
</dbReference>
<organism evidence="6 7">
    <name type="scientific">Phlebiopsis gigantea (strain 11061_1 CR5-6)</name>
    <name type="common">White-rot fungus</name>
    <name type="synonym">Peniophora gigantea</name>
    <dbReference type="NCBI Taxonomy" id="745531"/>
    <lineage>
        <taxon>Eukaryota</taxon>
        <taxon>Fungi</taxon>
        <taxon>Dikarya</taxon>
        <taxon>Basidiomycota</taxon>
        <taxon>Agaricomycotina</taxon>
        <taxon>Agaricomycetes</taxon>
        <taxon>Polyporales</taxon>
        <taxon>Phanerochaetaceae</taxon>
        <taxon>Phlebiopsis</taxon>
    </lineage>
</organism>
<dbReference type="Proteomes" id="UP000053257">
    <property type="component" value="Unassembled WGS sequence"/>
</dbReference>
<dbReference type="OrthoDB" id="565731at2759"/>
<evidence type="ECO:0000313" key="6">
    <source>
        <dbReference type="EMBL" id="KIP05776.1"/>
    </source>
</evidence>
<accession>A0A0C3RW90</accession>
<dbReference type="GO" id="GO:0004844">
    <property type="term" value="F:uracil DNA N-glycosylase activity"/>
    <property type="evidence" value="ECO:0007669"/>
    <property type="project" value="TreeGrafter"/>
</dbReference>
<dbReference type="Gene3D" id="3.40.470.10">
    <property type="entry name" value="Uracil-DNA glycosylase-like domain"/>
    <property type="match status" value="1"/>
</dbReference>
<dbReference type="CDD" id="cd10028">
    <property type="entry name" value="UDG-F2_TDG_MUG"/>
    <property type="match status" value="1"/>
</dbReference>
<protein>
    <recommendedName>
        <fullName evidence="5">Uracil-DNA glycosylase-like domain-containing protein</fullName>
    </recommendedName>
</protein>
<dbReference type="SUPFAM" id="SSF52141">
    <property type="entry name" value="Uracil-DNA glycosylase-like"/>
    <property type="match status" value="1"/>
</dbReference>
<evidence type="ECO:0000256" key="3">
    <source>
        <dbReference type="ARBA" id="ARBA00023204"/>
    </source>
</evidence>
<name>A0A0C3RW90_PHLG1</name>
<dbReference type="AlphaFoldDB" id="A0A0C3RW90"/>
<reference evidence="6 7" key="1">
    <citation type="journal article" date="2014" name="PLoS Genet.">
        <title>Analysis of the Phlebiopsis gigantea genome, transcriptome and secretome provides insight into its pioneer colonization strategies of wood.</title>
        <authorList>
            <person name="Hori C."/>
            <person name="Ishida T."/>
            <person name="Igarashi K."/>
            <person name="Samejima M."/>
            <person name="Suzuki H."/>
            <person name="Master E."/>
            <person name="Ferreira P."/>
            <person name="Ruiz-Duenas F.J."/>
            <person name="Held B."/>
            <person name="Canessa P."/>
            <person name="Larrondo L.F."/>
            <person name="Schmoll M."/>
            <person name="Druzhinina I.S."/>
            <person name="Kubicek C.P."/>
            <person name="Gaskell J.A."/>
            <person name="Kersten P."/>
            <person name="St John F."/>
            <person name="Glasner J."/>
            <person name="Sabat G."/>
            <person name="Splinter BonDurant S."/>
            <person name="Syed K."/>
            <person name="Yadav J."/>
            <person name="Mgbeahuruike A.C."/>
            <person name="Kovalchuk A."/>
            <person name="Asiegbu F.O."/>
            <person name="Lackner G."/>
            <person name="Hoffmeister D."/>
            <person name="Rencoret J."/>
            <person name="Gutierrez A."/>
            <person name="Sun H."/>
            <person name="Lindquist E."/>
            <person name="Barry K."/>
            <person name="Riley R."/>
            <person name="Grigoriev I.V."/>
            <person name="Henrissat B."/>
            <person name="Kues U."/>
            <person name="Berka R.M."/>
            <person name="Martinez A.T."/>
            <person name="Covert S.F."/>
            <person name="Blanchette R.A."/>
            <person name="Cullen D."/>
        </authorList>
    </citation>
    <scope>NUCLEOTIDE SEQUENCE [LARGE SCALE GENOMIC DNA]</scope>
    <source>
        <strain evidence="6 7">11061_1 CR5-6</strain>
    </source>
</reference>
<dbReference type="EMBL" id="KN840534">
    <property type="protein sequence ID" value="KIP05776.1"/>
    <property type="molecule type" value="Genomic_DNA"/>
</dbReference>
<evidence type="ECO:0000256" key="4">
    <source>
        <dbReference type="SAM" id="MobiDB-lite"/>
    </source>
</evidence>
<proteinExistence type="predicted"/>
<dbReference type="PANTHER" id="PTHR12159:SF9">
    <property type="entry name" value="G_T MISMATCH-SPECIFIC THYMINE DNA GLYCOSYLASE"/>
    <property type="match status" value="1"/>
</dbReference>
<dbReference type="InterPro" id="IPR005122">
    <property type="entry name" value="Uracil-DNA_glycosylase-like"/>
</dbReference>